<dbReference type="EMBL" id="KZ819306">
    <property type="protein sequence ID" value="PWN95207.1"/>
    <property type="molecule type" value="Genomic_DNA"/>
</dbReference>
<dbReference type="GeneID" id="37266752"/>
<evidence type="ECO:0000256" key="1">
    <source>
        <dbReference type="SAM" id="MobiDB-lite"/>
    </source>
</evidence>
<protein>
    <submittedName>
        <fullName evidence="2">Uncharacterized protein</fullName>
    </submittedName>
</protein>
<dbReference type="RefSeq" id="XP_025595486.1">
    <property type="nucleotide sequence ID" value="XM_025739206.1"/>
</dbReference>
<evidence type="ECO:0000313" key="2">
    <source>
        <dbReference type="EMBL" id="PWN95207.1"/>
    </source>
</evidence>
<name>A0A316Z0E5_9BASI</name>
<dbReference type="Proteomes" id="UP000245946">
    <property type="component" value="Unassembled WGS sequence"/>
</dbReference>
<accession>A0A316Z0E5</accession>
<dbReference type="AlphaFoldDB" id="A0A316Z0E5"/>
<sequence>MQLRPVHWGAASGSAGVTLRLPLDSSGPRGHILAALPASTAVGLAAVSMVLQPHKPVMLRSGLRLFVLSTANERTRRMGAEFRPHQEPPGRVSMGLRCPPLVRLYIEATSALRASSAQLSHRHATDSGLRGVPERH</sequence>
<proteinExistence type="predicted"/>
<organism evidence="2 3">
    <name type="scientific">Tilletiopsis washingtonensis</name>
    <dbReference type="NCBI Taxonomy" id="58919"/>
    <lineage>
        <taxon>Eukaryota</taxon>
        <taxon>Fungi</taxon>
        <taxon>Dikarya</taxon>
        <taxon>Basidiomycota</taxon>
        <taxon>Ustilaginomycotina</taxon>
        <taxon>Exobasidiomycetes</taxon>
        <taxon>Entylomatales</taxon>
        <taxon>Entylomatales incertae sedis</taxon>
        <taxon>Tilletiopsis</taxon>
    </lineage>
</organism>
<keyword evidence="3" id="KW-1185">Reference proteome</keyword>
<evidence type="ECO:0000313" key="3">
    <source>
        <dbReference type="Proteomes" id="UP000245946"/>
    </source>
</evidence>
<gene>
    <name evidence="2" type="ORF">FA09DRAFT_154149</name>
</gene>
<reference evidence="2 3" key="1">
    <citation type="journal article" date="2018" name="Mol. Biol. Evol.">
        <title>Broad Genomic Sampling Reveals a Smut Pathogenic Ancestry of the Fungal Clade Ustilaginomycotina.</title>
        <authorList>
            <person name="Kijpornyongpan T."/>
            <person name="Mondo S.J."/>
            <person name="Barry K."/>
            <person name="Sandor L."/>
            <person name="Lee J."/>
            <person name="Lipzen A."/>
            <person name="Pangilinan J."/>
            <person name="LaButti K."/>
            <person name="Hainaut M."/>
            <person name="Henrissat B."/>
            <person name="Grigoriev I.V."/>
            <person name="Spatafora J.W."/>
            <person name="Aime M.C."/>
        </authorList>
    </citation>
    <scope>NUCLEOTIDE SEQUENCE [LARGE SCALE GENOMIC DNA]</scope>
    <source>
        <strain evidence="2 3">MCA 4186</strain>
    </source>
</reference>
<feature type="region of interest" description="Disordered" evidence="1">
    <location>
        <begin position="117"/>
        <end position="136"/>
    </location>
</feature>